<dbReference type="Gene3D" id="1.10.3290.10">
    <property type="entry name" value="Fido-like domain"/>
    <property type="match status" value="1"/>
</dbReference>
<dbReference type="SUPFAM" id="SSF140931">
    <property type="entry name" value="Fic-like"/>
    <property type="match status" value="1"/>
</dbReference>
<evidence type="ECO:0000256" key="2">
    <source>
        <dbReference type="PIRSR" id="PIRSR640198-2"/>
    </source>
</evidence>
<evidence type="ECO:0000259" key="4">
    <source>
        <dbReference type="PROSITE" id="PS51459"/>
    </source>
</evidence>
<feature type="site" description="Important for autoinhibition of adenylyltransferase activity" evidence="3">
    <location>
        <position position="56"/>
    </location>
</feature>
<dbReference type="PANTHER" id="PTHR13504">
    <property type="entry name" value="FIDO DOMAIN-CONTAINING PROTEIN DDB_G0283145"/>
    <property type="match status" value="1"/>
</dbReference>
<dbReference type="KEGG" id="sarm:DVA86_31935"/>
<name>A0A345XXY5_9ACTN</name>
<protein>
    <submittedName>
        <fullName evidence="5">Fic family protein</fullName>
    </submittedName>
</protein>
<dbReference type="InterPro" id="IPR003812">
    <property type="entry name" value="Fido"/>
</dbReference>
<dbReference type="PROSITE" id="PS51459">
    <property type="entry name" value="FIDO"/>
    <property type="match status" value="1"/>
</dbReference>
<gene>
    <name evidence="5" type="ORF">DVA86_31935</name>
</gene>
<feature type="domain" description="Fido" evidence="4">
    <location>
        <begin position="107"/>
        <end position="263"/>
    </location>
</feature>
<dbReference type="GO" id="GO:0005524">
    <property type="term" value="F:ATP binding"/>
    <property type="evidence" value="ECO:0007669"/>
    <property type="project" value="UniProtKB-KW"/>
</dbReference>
<dbReference type="Pfam" id="PF02661">
    <property type="entry name" value="Fic"/>
    <property type="match status" value="1"/>
</dbReference>
<dbReference type="InterPro" id="IPR040198">
    <property type="entry name" value="Fido_containing"/>
</dbReference>
<accession>A0A345XXY5</accession>
<feature type="binding site" evidence="2">
    <location>
        <begin position="236"/>
        <end position="237"/>
    </location>
    <ligand>
        <name>ATP</name>
        <dbReference type="ChEBI" id="CHEBI:30616"/>
    </ligand>
</feature>
<dbReference type="AlphaFoldDB" id="A0A345XXY5"/>
<feature type="active site" evidence="1">
    <location>
        <position position="192"/>
    </location>
</feature>
<sequence>MLYETPALDAADHRVLEEIEEMRHALRHALRAAPQWSGQLRRNLTARAIAGSNTIEGYAATVDDVEALMTGEEPLETGETTRVELEGYQRAMTYIQALADAGTAFRYDAGLLGGLHFMMQGHHLTKRPGRWRDGPVYVTSPDDPAVPAYTAPAADQVPDLIGELLEWLNSGDLGTPVHVRASMAHLNLVNIHPWADGNGRMSRALSTLVFARDGVVPPEFSSIEEWLGRGQNTYAYYRVLQHVGGPAWEPGRDTHPWVRFCLDAHHRQAQQAQRRLDLFSRAWIHLTDQAHADGLDERVVYALLPAFWGAKVRRAVYQQDADLSDQQAIRDLRDLVRIGWLTAHAKARARHYGPGPRLAAAQEQIRASVKPYADPYA</sequence>
<organism evidence="5 6">
    <name type="scientific">Streptomyces armeniacus</name>
    <dbReference type="NCBI Taxonomy" id="83291"/>
    <lineage>
        <taxon>Bacteria</taxon>
        <taxon>Bacillati</taxon>
        <taxon>Actinomycetota</taxon>
        <taxon>Actinomycetes</taxon>
        <taxon>Kitasatosporales</taxon>
        <taxon>Streptomycetaceae</taxon>
        <taxon>Streptomyces</taxon>
    </lineage>
</organism>
<evidence type="ECO:0000256" key="3">
    <source>
        <dbReference type="PIRSR" id="PIRSR640198-3"/>
    </source>
</evidence>
<evidence type="ECO:0000256" key="1">
    <source>
        <dbReference type="PIRSR" id="PIRSR640198-1"/>
    </source>
</evidence>
<proteinExistence type="predicted"/>
<evidence type="ECO:0000313" key="5">
    <source>
        <dbReference type="EMBL" id="AXK36501.1"/>
    </source>
</evidence>
<dbReference type="PANTHER" id="PTHR13504:SF38">
    <property type="entry name" value="FIDO DOMAIN-CONTAINING PROTEIN"/>
    <property type="match status" value="1"/>
</dbReference>
<dbReference type="Proteomes" id="UP000254425">
    <property type="component" value="Chromosome"/>
</dbReference>
<evidence type="ECO:0000313" key="6">
    <source>
        <dbReference type="Proteomes" id="UP000254425"/>
    </source>
</evidence>
<dbReference type="EMBL" id="CP031320">
    <property type="protein sequence ID" value="AXK36501.1"/>
    <property type="molecule type" value="Genomic_DNA"/>
</dbReference>
<keyword evidence="2" id="KW-0547">Nucleotide-binding</keyword>
<dbReference type="RefSeq" id="WP_208883455.1">
    <property type="nucleotide sequence ID" value="NZ_CP031320.1"/>
</dbReference>
<feature type="binding site" evidence="2">
    <location>
        <begin position="196"/>
        <end position="203"/>
    </location>
    <ligand>
        <name>ATP</name>
        <dbReference type="ChEBI" id="CHEBI:30616"/>
    </ligand>
</feature>
<keyword evidence="6" id="KW-1185">Reference proteome</keyword>
<keyword evidence="2" id="KW-0067">ATP-binding</keyword>
<dbReference type="InterPro" id="IPR036597">
    <property type="entry name" value="Fido-like_dom_sf"/>
</dbReference>
<reference evidence="5 6" key="1">
    <citation type="submission" date="2018-07" db="EMBL/GenBank/DDBJ databases">
        <title>Draft genome of the type strain Streptomyces armeniacus ATCC 15676.</title>
        <authorList>
            <person name="Labana P."/>
            <person name="Gosse J.T."/>
            <person name="Boddy C.N."/>
        </authorList>
    </citation>
    <scope>NUCLEOTIDE SEQUENCE [LARGE SCALE GENOMIC DNA]</scope>
    <source>
        <strain evidence="5 6">ATCC 15676</strain>
    </source>
</reference>